<feature type="transmembrane region" description="Helical" evidence="9">
    <location>
        <begin position="310"/>
        <end position="327"/>
    </location>
</feature>
<dbReference type="InterPro" id="IPR011527">
    <property type="entry name" value="ABC1_TM_dom"/>
</dbReference>
<dbReference type="SMART" id="SM00382">
    <property type="entry name" value="AAA"/>
    <property type="match status" value="1"/>
</dbReference>
<evidence type="ECO:0000256" key="5">
    <source>
        <dbReference type="ARBA" id="ARBA00022741"/>
    </source>
</evidence>
<dbReference type="PROSITE" id="PS50893">
    <property type="entry name" value="ABC_TRANSPORTER_2"/>
    <property type="match status" value="1"/>
</dbReference>
<dbReference type="InterPro" id="IPR017750">
    <property type="entry name" value="ATPase_T1SS"/>
</dbReference>
<evidence type="ECO:0000313" key="12">
    <source>
        <dbReference type="EMBL" id="TWT18798.1"/>
    </source>
</evidence>
<evidence type="ECO:0000259" key="11">
    <source>
        <dbReference type="PROSITE" id="PS50929"/>
    </source>
</evidence>
<dbReference type="GO" id="GO:0015421">
    <property type="term" value="F:ABC-type oligopeptide transporter activity"/>
    <property type="evidence" value="ECO:0007669"/>
    <property type="project" value="TreeGrafter"/>
</dbReference>
<keyword evidence="7 9" id="KW-1133">Transmembrane helix</keyword>
<dbReference type="InterPro" id="IPR027417">
    <property type="entry name" value="P-loop_NTPase"/>
</dbReference>
<proteinExistence type="predicted"/>
<keyword evidence="3" id="KW-1003">Cell membrane</keyword>
<evidence type="ECO:0000256" key="3">
    <source>
        <dbReference type="ARBA" id="ARBA00022475"/>
    </source>
</evidence>
<dbReference type="PROSITE" id="PS50929">
    <property type="entry name" value="ABC_TM1F"/>
    <property type="match status" value="1"/>
</dbReference>
<accession>A0A5C5TZG7</accession>
<evidence type="ECO:0000313" key="13">
    <source>
        <dbReference type="Proteomes" id="UP000315949"/>
    </source>
</evidence>
<dbReference type="Gene3D" id="3.40.50.300">
    <property type="entry name" value="P-loop containing nucleotide triphosphate hydrolases"/>
    <property type="match status" value="1"/>
</dbReference>
<dbReference type="RefSeq" id="WP_146312618.1">
    <property type="nucleotide sequence ID" value="NZ_VOHE01000004.1"/>
</dbReference>
<evidence type="ECO:0000256" key="1">
    <source>
        <dbReference type="ARBA" id="ARBA00004651"/>
    </source>
</evidence>
<feature type="transmembrane region" description="Helical" evidence="9">
    <location>
        <begin position="208"/>
        <end position="225"/>
    </location>
</feature>
<gene>
    <name evidence="12" type="ORF">FQY79_09115</name>
</gene>
<dbReference type="Gene3D" id="1.20.1560.10">
    <property type="entry name" value="ABC transporter type 1, transmembrane domain"/>
    <property type="match status" value="1"/>
</dbReference>
<dbReference type="PANTHER" id="PTHR43394">
    <property type="entry name" value="ATP-DEPENDENT PERMEASE MDL1, MITOCHONDRIAL"/>
    <property type="match status" value="1"/>
</dbReference>
<evidence type="ECO:0000256" key="6">
    <source>
        <dbReference type="ARBA" id="ARBA00022840"/>
    </source>
</evidence>
<reference evidence="12 13" key="1">
    <citation type="submission" date="2019-07" db="EMBL/GenBank/DDBJ databases">
        <title>Luteimonas sp. YD-1 nov., isolated from acidic soil.</title>
        <authorList>
            <person name="Zhou J."/>
        </authorList>
    </citation>
    <scope>NUCLEOTIDE SEQUENCE [LARGE SCALE GENOMIC DNA]</scope>
    <source>
        <strain evidence="12 13">YD-1</strain>
    </source>
</reference>
<dbReference type="GO" id="GO:0005886">
    <property type="term" value="C:plasma membrane"/>
    <property type="evidence" value="ECO:0007669"/>
    <property type="project" value="UniProtKB-SubCell"/>
</dbReference>
<dbReference type="Gene3D" id="3.90.70.10">
    <property type="entry name" value="Cysteine proteinases"/>
    <property type="match status" value="1"/>
</dbReference>
<dbReference type="SUPFAM" id="SSF52540">
    <property type="entry name" value="P-loop containing nucleoside triphosphate hydrolases"/>
    <property type="match status" value="1"/>
</dbReference>
<keyword evidence="8 9" id="KW-0472">Membrane</keyword>
<dbReference type="EMBL" id="VOHE01000004">
    <property type="protein sequence ID" value="TWT18798.1"/>
    <property type="molecule type" value="Genomic_DNA"/>
</dbReference>
<name>A0A5C5TZG7_9GAMM</name>
<protein>
    <submittedName>
        <fullName evidence="12">Type I secretion system permease/ATPase</fullName>
    </submittedName>
</protein>
<feature type="domain" description="ABC transmembrane type-1" evidence="11">
    <location>
        <begin position="174"/>
        <end position="452"/>
    </location>
</feature>
<evidence type="ECO:0000256" key="4">
    <source>
        <dbReference type="ARBA" id="ARBA00022692"/>
    </source>
</evidence>
<dbReference type="OrthoDB" id="9806127at2"/>
<evidence type="ECO:0000256" key="9">
    <source>
        <dbReference type="SAM" id="Phobius"/>
    </source>
</evidence>
<dbReference type="PANTHER" id="PTHR43394:SF1">
    <property type="entry name" value="ATP-BINDING CASSETTE SUB-FAMILY B MEMBER 10, MITOCHONDRIAL"/>
    <property type="match status" value="1"/>
</dbReference>
<dbReference type="FunFam" id="3.40.50.300:FF:000299">
    <property type="entry name" value="ABC transporter ATP-binding protein/permease"/>
    <property type="match status" value="1"/>
</dbReference>
<dbReference type="InterPro" id="IPR039421">
    <property type="entry name" value="Type_1_exporter"/>
</dbReference>
<organism evidence="12 13">
    <name type="scientific">Luteimonas wenzhouensis</name>
    <dbReference type="NCBI Taxonomy" id="2599615"/>
    <lineage>
        <taxon>Bacteria</taxon>
        <taxon>Pseudomonadati</taxon>
        <taxon>Pseudomonadota</taxon>
        <taxon>Gammaproteobacteria</taxon>
        <taxon>Lysobacterales</taxon>
        <taxon>Lysobacteraceae</taxon>
        <taxon>Luteimonas</taxon>
    </lineage>
</organism>
<dbReference type="Pfam" id="PF00005">
    <property type="entry name" value="ABC_tran"/>
    <property type="match status" value="1"/>
</dbReference>
<feature type="transmembrane region" description="Helical" evidence="9">
    <location>
        <begin position="280"/>
        <end position="304"/>
    </location>
</feature>
<feature type="transmembrane region" description="Helical" evidence="9">
    <location>
        <begin position="171"/>
        <end position="196"/>
    </location>
</feature>
<dbReference type="NCBIfam" id="TIGR03375">
    <property type="entry name" value="type_I_sec_LssB"/>
    <property type="match status" value="1"/>
</dbReference>
<feature type="transmembrane region" description="Helical" evidence="9">
    <location>
        <begin position="393"/>
        <end position="413"/>
    </location>
</feature>
<dbReference type="Pfam" id="PF00664">
    <property type="entry name" value="ABC_membrane"/>
    <property type="match status" value="1"/>
</dbReference>
<dbReference type="GO" id="GO:0005524">
    <property type="term" value="F:ATP binding"/>
    <property type="evidence" value="ECO:0007669"/>
    <property type="project" value="UniProtKB-KW"/>
</dbReference>
<feature type="domain" description="ABC transporter" evidence="10">
    <location>
        <begin position="486"/>
        <end position="720"/>
    </location>
</feature>
<keyword evidence="5" id="KW-0547">Nucleotide-binding</keyword>
<keyword evidence="4 9" id="KW-0812">Transmembrane</keyword>
<dbReference type="CDD" id="cd18587">
    <property type="entry name" value="ABC_6TM_LapB_like"/>
    <property type="match status" value="1"/>
</dbReference>
<evidence type="ECO:0000256" key="2">
    <source>
        <dbReference type="ARBA" id="ARBA00022448"/>
    </source>
</evidence>
<dbReference type="GO" id="GO:0016887">
    <property type="term" value="F:ATP hydrolysis activity"/>
    <property type="evidence" value="ECO:0007669"/>
    <property type="project" value="InterPro"/>
</dbReference>
<dbReference type="SUPFAM" id="SSF90123">
    <property type="entry name" value="ABC transporter transmembrane region"/>
    <property type="match status" value="1"/>
</dbReference>
<sequence>MNATSPAQPAPAPALDASGWVDAIVRVAAHYRIDCSREGIRVSAQWNARGAGALPLERLVPRLARQAGLAMRWVEPDPARLTSWRLPLVVQLRDGQVGVVTAVSSEGLVVGLGGDGGLDTVLPADALAGSLQRMAVLRPLRSAPDARVDDYIRPFERGWLRQLVLADVRPYGHVMLASLVSNTMALAGMLFSMQVYDRVVPAQSMPTLYVLFGGVLLATVFAWSMRQARMRITDLVGKRADLRVSDRVFGHALRVRNAARPRATGTFIAQLRELESVREMLTSTTVAAVADLPFFLLFCAVFAWIAPPLAWIPLAALVAMVLPGLLAQRRLRALAQENMRESALRSAMLVESVQGIEDIKQLQAESRFQNHWNHYNAVTADSGMRLRDLTGTLNNWAQTVQATVFALVVLLGAPMVMDGRMTTGVLVAASILSSRMLAPLASVTQILSRWQQARVAKEALDQLLALPVDDPEHGKRIHRPLLHGAYEVEGAVFSHDGQTPALAVPSLKIAVGERIAVMGRNGAGKSTLLRALAGMMEPARGSVLLDGVTLAHLDPADVRRDVALLPQEARLFHGTLRENLMLGAPAATDAELVEALKAAAAWGFVQQFKAGLDHGVLEGGLGLSGGQRQGLLLARLLLRNPRVLLLDEPTASLDEASEQQVMRSLAAMPPGTTMVIATHRRPLLQLASRVLVVEAGRIVVDGPRDEVIERLQRQAGLPAAMSSQPAQAPA</sequence>
<dbReference type="InterPro" id="IPR003593">
    <property type="entry name" value="AAA+_ATPase"/>
</dbReference>
<comment type="subcellular location">
    <subcellularLocation>
        <location evidence="1">Cell membrane</location>
        <topology evidence="1">Multi-pass membrane protein</topology>
    </subcellularLocation>
</comment>
<evidence type="ECO:0000256" key="7">
    <source>
        <dbReference type="ARBA" id="ARBA00022989"/>
    </source>
</evidence>
<keyword evidence="2" id="KW-0813">Transport</keyword>
<dbReference type="AlphaFoldDB" id="A0A5C5TZG7"/>
<keyword evidence="6" id="KW-0067">ATP-binding</keyword>
<evidence type="ECO:0000259" key="10">
    <source>
        <dbReference type="PROSITE" id="PS50893"/>
    </source>
</evidence>
<dbReference type="InterPro" id="IPR003439">
    <property type="entry name" value="ABC_transporter-like_ATP-bd"/>
</dbReference>
<keyword evidence="13" id="KW-1185">Reference proteome</keyword>
<dbReference type="Proteomes" id="UP000315949">
    <property type="component" value="Unassembled WGS sequence"/>
</dbReference>
<dbReference type="InterPro" id="IPR036640">
    <property type="entry name" value="ABC1_TM_sf"/>
</dbReference>
<comment type="caution">
    <text evidence="12">The sequence shown here is derived from an EMBL/GenBank/DDBJ whole genome shotgun (WGS) entry which is preliminary data.</text>
</comment>
<evidence type="ECO:0000256" key="8">
    <source>
        <dbReference type="ARBA" id="ARBA00023136"/>
    </source>
</evidence>